<dbReference type="CDD" id="cd10719">
    <property type="entry name" value="DnaJ_zf"/>
    <property type="match status" value="1"/>
</dbReference>
<feature type="repeat" description="CXXCXGXG motif" evidence="13">
    <location>
        <begin position="169"/>
        <end position="176"/>
    </location>
</feature>
<evidence type="ECO:0000256" key="8">
    <source>
        <dbReference type="ARBA" id="ARBA00022833"/>
    </source>
</evidence>
<evidence type="ECO:0000256" key="12">
    <source>
        <dbReference type="ARBA" id="ARBA00067609"/>
    </source>
</evidence>
<dbReference type="SMART" id="SM00271">
    <property type="entry name" value="DnaJ"/>
    <property type="match status" value="1"/>
</dbReference>
<dbReference type="GO" id="GO:0008270">
    <property type="term" value="F:zinc ion binding"/>
    <property type="evidence" value="ECO:0007669"/>
    <property type="project" value="UniProtKB-UniRule"/>
</dbReference>
<name>L8JBB5_9GAMM</name>
<comment type="caution">
    <text evidence="17">The sequence shown here is derived from an EMBL/GenBank/DDBJ whole genome shotgun (WGS) entry which is preliminary data.</text>
</comment>
<dbReference type="Gene3D" id="2.10.230.10">
    <property type="entry name" value="Heat shock protein DnaJ, cysteine-rich domain"/>
    <property type="match status" value="1"/>
</dbReference>
<evidence type="ECO:0000256" key="11">
    <source>
        <dbReference type="ARBA" id="ARBA00061004"/>
    </source>
</evidence>
<dbReference type="OrthoDB" id="9779889at2"/>
<keyword evidence="9 13" id="KW-0346">Stress response</keyword>
<dbReference type="Pfam" id="PF00226">
    <property type="entry name" value="DnaJ"/>
    <property type="match status" value="1"/>
</dbReference>
<dbReference type="PROSITE" id="PS50076">
    <property type="entry name" value="DNAJ_2"/>
    <property type="match status" value="1"/>
</dbReference>
<keyword evidence="6 13" id="KW-0677">Repeat</keyword>
<comment type="domain">
    <text evidence="13">The J domain is necessary and sufficient to stimulate DnaK ATPase activity. Zinc center 1 plays an important role in the autonomous, DnaK-independent chaperone activity of DnaJ. Zinc center 2 is essential for interaction with DnaK and for DnaJ activity.</text>
</comment>
<evidence type="ECO:0000256" key="7">
    <source>
        <dbReference type="ARBA" id="ARBA00022771"/>
    </source>
</evidence>
<dbReference type="InterPro" id="IPR008971">
    <property type="entry name" value="HSP40/DnaJ_pept-bd"/>
</dbReference>
<dbReference type="HAMAP" id="MF_01152">
    <property type="entry name" value="DnaJ"/>
    <property type="match status" value="1"/>
</dbReference>
<feature type="domain" description="CR-type" evidence="16">
    <location>
        <begin position="139"/>
        <end position="217"/>
    </location>
</feature>
<evidence type="ECO:0000256" key="14">
    <source>
        <dbReference type="PROSITE-ProRule" id="PRU00546"/>
    </source>
</evidence>
<dbReference type="GO" id="GO:0042026">
    <property type="term" value="P:protein refolding"/>
    <property type="evidence" value="ECO:0007669"/>
    <property type="project" value="TreeGrafter"/>
</dbReference>
<organism evidence="17 18">
    <name type="scientific">Photobacterium marinum</name>
    <dbReference type="NCBI Taxonomy" id="1056511"/>
    <lineage>
        <taxon>Bacteria</taxon>
        <taxon>Pseudomonadati</taxon>
        <taxon>Pseudomonadota</taxon>
        <taxon>Gammaproteobacteria</taxon>
        <taxon>Vibrionales</taxon>
        <taxon>Vibrionaceae</taxon>
        <taxon>Photobacterium</taxon>
    </lineage>
</organism>
<accession>L8JBB5</accession>
<evidence type="ECO:0000259" key="16">
    <source>
        <dbReference type="PROSITE" id="PS51188"/>
    </source>
</evidence>
<comment type="subunit">
    <text evidence="2 13">Homodimer.</text>
</comment>
<dbReference type="RefSeq" id="WP_007464705.1">
    <property type="nucleotide sequence ID" value="NZ_AMZO01000011.1"/>
</dbReference>
<dbReference type="PRINTS" id="PR00625">
    <property type="entry name" value="JDOMAIN"/>
</dbReference>
<dbReference type="Gene3D" id="2.60.260.20">
    <property type="entry name" value="Urease metallochaperone UreE, N-terminal domain"/>
    <property type="match status" value="2"/>
</dbReference>
<dbReference type="GO" id="GO:0005524">
    <property type="term" value="F:ATP binding"/>
    <property type="evidence" value="ECO:0007669"/>
    <property type="project" value="InterPro"/>
</dbReference>
<evidence type="ECO:0000256" key="4">
    <source>
        <dbReference type="ARBA" id="ARBA00022705"/>
    </source>
</evidence>
<dbReference type="InterPro" id="IPR018253">
    <property type="entry name" value="DnaJ_domain_CS"/>
</dbReference>
<dbReference type="CDD" id="cd06257">
    <property type="entry name" value="DnaJ"/>
    <property type="match status" value="1"/>
</dbReference>
<dbReference type="InterPro" id="IPR012724">
    <property type="entry name" value="DnaJ"/>
</dbReference>
<dbReference type="Pfam" id="PF00684">
    <property type="entry name" value="DnaJ_CXXCXGXG"/>
    <property type="match status" value="1"/>
</dbReference>
<dbReference type="GO" id="GO:0031072">
    <property type="term" value="F:heat shock protein binding"/>
    <property type="evidence" value="ECO:0007669"/>
    <property type="project" value="InterPro"/>
</dbReference>
<comment type="function">
    <text evidence="13">Participates actively in the response to hyperosmotic and heat shock by preventing the aggregation of stress-denatured proteins and by disaggregating proteins, also in an autonomous, DnaK-independent fashion. Unfolded proteins bind initially to DnaJ; upon interaction with the DnaJ-bound protein, DnaK hydrolyzes its bound ATP, resulting in the formation of a stable complex. GrpE releases ADP from DnaK; ATP binding to DnaK triggers the release of the substrate protein, thus completing the reaction cycle. Several rounds of ATP-dependent interactions between DnaJ, DnaK and GrpE are required for fully efficient folding. Also involved, together with DnaK and GrpE, in the DNA replication of plasmids through activation of initiation proteins.</text>
</comment>
<evidence type="ECO:0000313" key="17">
    <source>
        <dbReference type="EMBL" id="ELR66106.1"/>
    </source>
</evidence>
<evidence type="ECO:0000313" key="18">
    <source>
        <dbReference type="Proteomes" id="UP000011134"/>
    </source>
</evidence>
<evidence type="ECO:0000256" key="6">
    <source>
        <dbReference type="ARBA" id="ARBA00022737"/>
    </source>
</evidence>
<feature type="binding site" evidence="13">
    <location>
        <position position="191"/>
    </location>
    <ligand>
        <name>Zn(2+)</name>
        <dbReference type="ChEBI" id="CHEBI:29105"/>
        <label>2</label>
    </ligand>
</feature>
<dbReference type="SUPFAM" id="SSF46565">
    <property type="entry name" value="Chaperone J-domain"/>
    <property type="match status" value="1"/>
</dbReference>
<evidence type="ECO:0000256" key="2">
    <source>
        <dbReference type="ARBA" id="ARBA00011738"/>
    </source>
</evidence>
<dbReference type="PATRIC" id="fig|1056511.3.peg.1777"/>
<dbReference type="FunFam" id="1.10.287.110:FF:000003">
    <property type="entry name" value="Molecular chaperone DnaJ"/>
    <property type="match status" value="1"/>
</dbReference>
<feature type="binding site" evidence="13">
    <location>
        <position position="208"/>
    </location>
    <ligand>
        <name>Zn(2+)</name>
        <dbReference type="ChEBI" id="CHEBI:29105"/>
        <label>1</label>
    </ligand>
</feature>
<dbReference type="Proteomes" id="UP000011134">
    <property type="component" value="Unassembled WGS sequence"/>
</dbReference>
<dbReference type="InterPro" id="IPR002939">
    <property type="entry name" value="DnaJ_C"/>
</dbReference>
<dbReference type="GO" id="GO:0051082">
    <property type="term" value="F:unfolded protein binding"/>
    <property type="evidence" value="ECO:0007669"/>
    <property type="project" value="UniProtKB-UniRule"/>
</dbReference>
<keyword evidence="8 13" id="KW-0862">Zinc</keyword>
<keyword evidence="3 13" id="KW-0963">Cytoplasm</keyword>
<gene>
    <name evidence="13" type="primary">dnaJ</name>
    <name evidence="17" type="ORF">C942_00292</name>
</gene>
<evidence type="ECO:0000256" key="9">
    <source>
        <dbReference type="ARBA" id="ARBA00023016"/>
    </source>
</evidence>
<dbReference type="InterPro" id="IPR001305">
    <property type="entry name" value="HSP_DnaJ_Cys-rich_dom"/>
</dbReference>
<dbReference type="GO" id="GO:0006260">
    <property type="term" value="P:DNA replication"/>
    <property type="evidence" value="ECO:0007669"/>
    <property type="project" value="UniProtKB-KW"/>
</dbReference>
<sequence>MSKRDLYEVLGVARDASEREIKKAYKRLAMKFHPDRNQGDEQAAEKFKEVKNAYEILTDPQKKAAYDQYGHAAFEQGGMGGGGFGGGGFGGGADFGDIFGDVFGDIFGGGGRRGGQQRAQRGADLRYNMELTLEEAVRGCSKEIRVPTMVHCDSCDGSGAKKGTSATTCSTCHGQGQVQMRQGFFAVQQTCPHCHGRGKIIKDPCNVCHGQGRKEETKTLSVKIPAGVDTGDRIRLSGEGEAGEFGAPAGDLYVQVHVAQHSIFERDGNNLYCEVPVSFTMAALGGEVEVPTLDGRVNLKVPSETQTGRMFRMRGKGVKSVRGGAMGDLICKLVVETPVNLSARQKELLQELEETLGGSAAKKHKPKSEGFFDGVKKFFDDLTG</sequence>
<evidence type="ECO:0000256" key="1">
    <source>
        <dbReference type="ARBA" id="ARBA00004496"/>
    </source>
</evidence>
<dbReference type="EMBL" id="AMZO01000011">
    <property type="protein sequence ID" value="ELR66106.1"/>
    <property type="molecule type" value="Genomic_DNA"/>
</dbReference>
<proteinExistence type="inferred from homology"/>
<dbReference type="InterPro" id="IPR001623">
    <property type="entry name" value="DnaJ_domain"/>
</dbReference>
<dbReference type="SUPFAM" id="SSF57938">
    <property type="entry name" value="DnaJ/Hsp40 cysteine-rich domain"/>
    <property type="match status" value="1"/>
</dbReference>
<feature type="repeat" description="CXXCXGXG motif" evidence="13">
    <location>
        <begin position="152"/>
        <end position="159"/>
    </location>
</feature>
<keyword evidence="7 13" id="KW-0863">Zinc-finger</keyword>
<comment type="cofactor">
    <cofactor evidence="13">
        <name>Zn(2+)</name>
        <dbReference type="ChEBI" id="CHEBI:29105"/>
    </cofactor>
    <text evidence="13">Binds 2 Zn(2+) ions per monomer.</text>
</comment>
<evidence type="ECO:0000256" key="10">
    <source>
        <dbReference type="ARBA" id="ARBA00023186"/>
    </source>
</evidence>
<dbReference type="FunFam" id="2.10.230.10:FF:000002">
    <property type="entry name" value="Molecular chaperone DnaJ"/>
    <property type="match status" value="1"/>
</dbReference>
<feature type="binding site" evidence="13">
    <location>
        <position position="155"/>
    </location>
    <ligand>
        <name>Zn(2+)</name>
        <dbReference type="ChEBI" id="CHEBI:29105"/>
        <label>1</label>
    </ligand>
</feature>
<dbReference type="PANTHER" id="PTHR43096">
    <property type="entry name" value="DNAJ HOMOLOG 1, MITOCHONDRIAL-RELATED"/>
    <property type="match status" value="1"/>
</dbReference>
<comment type="subcellular location">
    <subcellularLocation>
        <location evidence="1 13">Cytoplasm</location>
    </subcellularLocation>
</comment>
<dbReference type="PROSITE" id="PS51188">
    <property type="entry name" value="ZF_CR"/>
    <property type="match status" value="1"/>
</dbReference>
<feature type="repeat" description="CXXCXGXG motif" evidence="13">
    <location>
        <begin position="191"/>
        <end position="198"/>
    </location>
</feature>
<feature type="binding site" evidence="13">
    <location>
        <position position="172"/>
    </location>
    <ligand>
        <name>Zn(2+)</name>
        <dbReference type="ChEBI" id="CHEBI:29105"/>
        <label>2</label>
    </ligand>
</feature>
<dbReference type="Pfam" id="PF01556">
    <property type="entry name" value="DnaJ_C"/>
    <property type="match status" value="1"/>
</dbReference>
<feature type="binding site" evidence="13">
    <location>
        <position position="194"/>
    </location>
    <ligand>
        <name>Zn(2+)</name>
        <dbReference type="ChEBI" id="CHEBI:29105"/>
        <label>2</label>
    </ligand>
</feature>
<dbReference type="GO" id="GO:0009408">
    <property type="term" value="P:response to heat"/>
    <property type="evidence" value="ECO:0007669"/>
    <property type="project" value="InterPro"/>
</dbReference>
<evidence type="ECO:0000256" key="5">
    <source>
        <dbReference type="ARBA" id="ARBA00022723"/>
    </source>
</evidence>
<keyword evidence="10 13" id="KW-0143">Chaperone</keyword>
<dbReference type="Gene3D" id="1.10.287.110">
    <property type="entry name" value="DnaJ domain"/>
    <property type="match status" value="1"/>
</dbReference>
<protein>
    <recommendedName>
        <fullName evidence="12 13">Chaperone protein DnaJ</fullName>
    </recommendedName>
</protein>
<feature type="repeat" description="CXXCXGXG motif" evidence="13">
    <location>
        <begin position="205"/>
        <end position="212"/>
    </location>
</feature>
<dbReference type="PANTHER" id="PTHR43096:SF48">
    <property type="entry name" value="CHAPERONE PROTEIN DNAJ"/>
    <property type="match status" value="1"/>
</dbReference>
<evidence type="ECO:0000256" key="13">
    <source>
        <dbReference type="HAMAP-Rule" id="MF_01152"/>
    </source>
</evidence>
<dbReference type="FunFam" id="2.60.260.20:FF:000004">
    <property type="entry name" value="Molecular chaperone DnaJ"/>
    <property type="match status" value="1"/>
</dbReference>
<dbReference type="NCBIfam" id="TIGR02349">
    <property type="entry name" value="DnaJ_bact"/>
    <property type="match status" value="1"/>
</dbReference>
<feature type="binding site" evidence="13">
    <location>
        <position position="169"/>
    </location>
    <ligand>
        <name>Zn(2+)</name>
        <dbReference type="ChEBI" id="CHEBI:29105"/>
        <label>2</label>
    </ligand>
</feature>
<dbReference type="NCBIfam" id="NF008035">
    <property type="entry name" value="PRK10767.1"/>
    <property type="match status" value="1"/>
</dbReference>
<dbReference type="AlphaFoldDB" id="L8JBB5"/>
<evidence type="ECO:0000259" key="15">
    <source>
        <dbReference type="PROSITE" id="PS50076"/>
    </source>
</evidence>
<comment type="similarity">
    <text evidence="11 13">Belongs to the DnaJ family.</text>
</comment>
<keyword evidence="4 13" id="KW-0235">DNA replication</keyword>
<feature type="binding site" evidence="13">
    <location>
        <position position="152"/>
    </location>
    <ligand>
        <name>Zn(2+)</name>
        <dbReference type="ChEBI" id="CHEBI:29105"/>
        <label>1</label>
    </ligand>
</feature>
<dbReference type="CDD" id="cd10747">
    <property type="entry name" value="DnaJ_C"/>
    <property type="match status" value="1"/>
</dbReference>
<dbReference type="InterPro" id="IPR036869">
    <property type="entry name" value="J_dom_sf"/>
</dbReference>
<dbReference type="SUPFAM" id="SSF49493">
    <property type="entry name" value="HSP40/DnaJ peptide-binding domain"/>
    <property type="match status" value="2"/>
</dbReference>
<evidence type="ECO:0000256" key="3">
    <source>
        <dbReference type="ARBA" id="ARBA00022490"/>
    </source>
</evidence>
<keyword evidence="18" id="KW-1185">Reference proteome</keyword>
<feature type="zinc finger region" description="CR-type" evidence="14">
    <location>
        <begin position="139"/>
        <end position="217"/>
    </location>
</feature>
<reference evidence="17 18" key="1">
    <citation type="submission" date="2012-12" db="EMBL/GenBank/DDBJ databases">
        <title>Genome Assembly of Photobacterium sp. AK15.</title>
        <authorList>
            <person name="Khatri I."/>
            <person name="Vaidya B."/>
            <person name="Srinivas T.N.R."/>
            <person name="Subramanian S."/>
            <person name="Pinnaka A."/>
        </authorList>
    </citation>
    <scope>NUCLEOTIDE SEQUENCE [LARGE SCALE GENOMIC DNA]</scope>
    <source>
        <strain evidence="17 18">AK15</strain>
    </source>
</reference>
<dbReference type="PROSITE" id="PS00636">
    <property type="entry name" value="DNAJ_1"/>
    <property type="match status" value="1"/>
</dbReference>
<dbReference type="InterPro" id="IPR036410">
    <property type="entry name" value="HSP_DnaJ_Cys-rich_dom_sf"/>
</dbReference>
<feature type="binding site" evidence="13">
    <location>
        <position position="205"/>
    </location>
    <ligand>
        <name>Zn(2+)</name>
        <dbReference type="ChEBI" id="CHEBI:29105"/>
        <label>1</label>
    </ligand>
</feature>
<feature type="domain" description="J" evidence="15">
    <location>
        <begin position="5"/>
        <end position="70"/>
    </location>
</feature>
<dbReference type="GO" id="GO:0005737">
    <property type="term" value="C:cytoplasm"/>
    <property type="evidence" value="ECO:0007669"/>
    <property type="project" value="UniProtKB-SubCell"/>
</dbReference>
<keyword evidence="5 13" id="KW-0479">Metal-binding</keyword>